<dbReference type="EC" id="1.2.7.8" evidence="2"/>
<evidence type="ECO:0000313" key="2">
    <source>
        <dbReference type="EMBL" id="VAV92069.1"/>
    </source>
</evidence>
<keyword evidence="2" id="KW-0670">Pyruvate</keyword>
<dbReference type="AlphaFoldDB" id="A0A3B0RJ76"/>
<dbReference type="GO" id="GO:0043805">
    <property type="term" value="F:indolepyruvate ferredoxin oxidoreductase activity"/>
    <property type="evidence" value="ECO:0007669"/>
    <property type="project" value="UniProtKB-EC"/>
</dbReference>
<feature type="non-terminal residue" evidence="2">
    <location>
        <position position="1"/>
    </location>
</feature>
<gene>
    <name evidence="2" type="ORF">MNBD_ALPHA02-1720</name>
</gene>
<dbReference type="EMBL" id="UOED01000072">
    <property type="protein sequence ID" value="VAV92069.1"/>
    <property type="molecule type" value="Genomic_DNA"/>
</dbReference>
<reference evidence="2" key="1">
    <citation type="submission" date="2018-06" db="EMBL/GenBank/DDBJ databases">
        <authorList>
            <person name="Zhirakovskaya E."/>
        </authorList>
    </citation>
    <scope>NUCLEOTIDE SEQUENCE</scope>
</reference>
<dbReference type="PROSITE" id="PS51379">
    <property type="entry name" value="4FE4S_FER_2"/>
    <property type="match status" value="1"/>
</dbReference>
<protein>
    <submittedName>
        <fullName evidence="2">Indolepyruvate oxidoreductase subunit IorA</fullName>
        <ecNumber evidence="2">1.2.7.8</ecNumber>
    </submittedName>
</protein>
<sequence length="113" mass="12597">KSGQREVKTRFYVESETCTGDHACIRLSGCPSLTVKPPEDILREDPVAYVDNSCVGCGVCGENVHAAVLCPSFSKAELIFNPTGWDRFKHGLRQMVIGFLQRRADRKRARVTL</sequence>
<name>A0A3B0RJ76_9ZZZZ</name>
<dbReference type="InterPro" id="IPR017896">
    <property type="entry name" value="4Fe4S_Fe-S-bd"/>
</dbReference>
<proteinExistence type="predicted"/>
<evidence type="ECO:0000259" key="1">
    <source>
        <dbReference type="PROSITE" id="PS51379"/>
    </source>
</evidence>
<keyword evidence="2" id="KW-0560">Oxidoreductase</keyword>
<accession>A0A3B0RJ76</accession>
<organism evidence="2">
    <name type="scientific">hydrothermal vent metagenome</name>
    <dbReference type="NCBI Taxonomy" id="652676"/>
    <lineage>
        <taxon>unclassified sequences</taxon>
        <taxon>metagenomes</taxon>
        <taxon>ecological metagenomes</taxon>
    </lineage>
</organism>
<feature type="domain" description="4Fe-4S ferredoxin-type" evidence="1">
    <location>
        <begin position="9"/>
        <end position="40"/>
    </location>
</feature>